<comment type="caution">
    <text evidence="2">The sequence shown here is derived from an EMBL/GenBank/DDBJ whole genome shotgun (WGS) entry which is preliminary data.</text>
</comment>
<organism evidence="2 3">
    <name type="scientific">Trypanosoma rangeli</name>
    <dbReference type="NCBI Taxonomy" id="5698"/>
    <lineage>
        <taxon>Eukaryota</taxon>
        <taxon>Discoba</taxon>
        <taxon>Euglenozoa</taxon>
        <taxon>Kinetoplastea</taxon>
        <taxon>Metakinetoplastina</taxon>
        <taxon>Trypanosomatida</taxon>
        <taxon>Trypanosomatidae</taxon>
        <taxon>Trypanosoma</taxon>
        <taxon>Herpetosoma</taxon>
    </lineage>
</organism>
<dbReference type="RefSeq" id="XP_029238461.1">
    <property type="nucleotide sequence ID" value="XM_029381693.1"/>
</dbReference>
<name>A0A422NHY8_TRYRA</name>
<accession>A0A422NHY8</accession>
<sequence length="104" mass="12025">MILSVNAFQLMRFNGDSHQEKPSQLPTIPLFAAAYLEDGAQGLRPDGHTASWELVCRPPRRIGEWKDREHQNIDVPSWGYEFHTQRQHHAEESDRHVGRVPKSQ</sequence>
<proteinExistence type="predicted"/>
<dbReference type="Proteomes" id="UP000283634">
    <property type="component" value="Unassembled WGS sequence"/>
</dbReference>
<gene>
    <name evidence="2" type="ORF">TraAM80_04779</name>
</gene>
<feature type="region of interest" description="Disordered" evidence="1">
    <location>
        <begin position="84"/>
        <end position="104"/>
    </location>
</feature>
<evidence type="ECO:0000313" key="2">
    <source>
        <dbReference type="EMBL" id="RNF05059.1"/>
    </source>
</evidence>
<feature type="compositionally biased region" description="Basic and acidic residues" evidence="1">
    <location>
        <begin position="88"/>
        <end position="97"/>
    </location>
</feature>
<protein>
    <submittedName>
        <fullName evidence="2">Uncharacterized protein</fullName>
    </submittedName>
</protein>
<evidence type="ECO:0000256" key="1">
    <source>
        <dbReference type="SAM" id="MobiDB-lite"/>
    </source>
</evidence>
<dbReference type="AlphaFoldDB" id="A0A422NHY8"/>
<dbReference type="EMBL" id="MKGL01000145">
    <property type="protein sequence ID" value="RNF05059.1"/>
    <property type="molecule type" value="Genomic_DNA"/>
</dbReference>
<dbReference type="GeneID" id="40328712"/>
<evidence type="ECO:0000313" key="3">
    <source>
        <dbReference type="Proteomes" id="UP000283634"/>
    </source>
</evidence>
<keyword evidence="3" id="KW-1185">Reference proteome</keyword>
<reference evidence="2 3" key="1">
    <citation type="journal article" date="2018" name="BMC Genomics">
        <title>Genomic comparison of Trypanosoma conorhini and Trypanosoma rangeli to Trypanosoma cruzi strains of high and low virulence.</title>
        <authorList>
            <person name="Bradwell K.R."/>
            <person name="Koparde V.N."/>
            <person name="Matveyev A.V."/>
            <person name="Serrano M.G."/>
            <person name="Alves J.M."/>
            <person name="Parikh H."/>
            <person name="Huang B."/>
            <person name="Lee V."/>
            <person name="Espinosa-Alvarez O."/>
            <person name="Ortiz P.A."/>
            <person name="Costa-Martins A.G."/>
            <person name="Teixeira M.M."/>
            <person name="Buck G.A."/>
        </authorList>
    </citation>
    <scope>NUCLEOTIDE SEQUENCE [LARGE SCALE GENOMIC DNA]</scope>
    <source>
        <strain evidence="2 3">AM80</strain>
    </source>
</reference>